<organism evidence="7 8">
    <name type="scientific">Tropilaelaps mercedesae</name>
    <dbReference type="NCBI Taxonomy" id="418985"/>
    <lineage>
        <taxon>Eukaryota</taxon>
        <taxon>Metazoa</taxon>
        <taxon>Ecdysozoa</taxon>
        <taxon>Arthropoda</taxon>
        <taxon>Chelicerata</taxon>
        <taxon>Arachnida</taxon>
        <taxon>Acari</taxon>
        <taxon>Parasitiformes</taxon>
        <taxon>Mesostigmata</taxon>
        <taxon>Gamasina</taxon>
        <taxon>Dermanyssoidea</taxon>
        <taxon>Laelapidae</taxon>
        <taxon>Tropilaelaps</taxon>
    </lineage>
</organism>
<sequence length="341" mass="38957">MAHHRPVVPATDGGTAKGGLIIPLACDMDTTHEYDVDSYSALKQLVVNDTCLDSQCDMIRNKAGVLALEPAMFEEKIRTYTQQHDTERSSPTTRDARYGIRVVYTICEYYPWLDSANMATADWIRISLDIQRFHRGFDEFVVLHGTDTIAYTASALEVTSGKFSHRRHADHSRAHALLQEQLVPWELNDRAWPDLGNREIDANLIKLEELDMAILTSVAAVVYLLSQDASVHMHDRDRRTLLLVAVARDHHEVTNLLMRGDAHLQLPFVLLAAAIKPCCRWRRPTPAEGHTVNLEQTWQRKIVQDGRRHTQRLSAHNFKLWNTYRSYVVYDVYGDTSRDIA</sequence>
<protein>
    <submittedName>
        <fullName evidence="7">L-asparaginase-like</fullName>
    </submittedName>
</protein>
<dbReference type="PANTHER" id="PTHR11707:SF28">
    <property type="entry name" value="60 KDA LYSOPHOSPHOLIPASE"/>
    <property type="match status" value="1"/>
</dbReference>
<dbReference type="EMBL" id="MNPL01002944">
    <property type="protein sequence ID" value="OQR77872.1"/>
    <property type="molecule type" value="Genomic_DNA"/>
</dbReference>
<keyword evidence="5" id="KW-0472">Membrane</keyword>
<dbReference type="InterPro" id="IPR037152">
    <property type="entry name" value="L-asparaginase_N_sf"/>
</dbReference>
<proteinExistence type="predicted"/>
<dbReference type="GO" id="GO:0044231">
    <property type="term" value="C:host cell presynaptic membrane"/>
    <property type="evidence" value="ECO:0007669"/>
    <property type="project" value="UniProtKB-KW"/>
</dbReference>
<dbReference type="PIRSF" id="PIRSF500176">
    <property type="entry name" value="L_ASNase"/>
    <property type="match status" value="1"/>
</dbReference>
<dbReference type="InterPro" id="IPR006034">
    <property type="entry name" value="Asparaginase/glutaminase-like"/>
</dbReference>
<dbReference type="InterPro" id="IPR036152">
    <property type="entry name" value="Asp/glu_Ase-like_sf"/>
</dbReference>
<dbReference type="SUPFAM" id="SSF48403">
    <property type="entry name" value="Ankyrin repeat"/>
    <property type="match status" value="1"/>
</dbReference>
<dbReference type="STRING" id="418985.A0A1V9XWR8"/>
<dbReference type="PANTHER" id="PTHR11707">
    <property type="entry name" value="L-ASPARAGINASE"/>
    <property type="match status" value="1"/>
</dbReference>
<evidence type="ECO:0000259" key="6">
    <source>
        <dbReference type="Pfam" id="PF00710"/>
    </source>
</evidence>
<dbReference type="InterPro" id="IPR027474">
    <property type="entry name" value="L-asparaginase_N"/>
</dbReference>
<dbReference type="AlphaFoldDB" id="A0A1V9XWR8"/>
<evidence type="ECO:0000313" key="7">
    <source>
        <dbReference type="EMBL" id="OQR77872.1"/>
    </source>
</evidence>
<dbReference type="OrthoDB" id="542841at2759"/>
<keyword evidence="4" id="KW-0638">Presynaptic neurotoxin</keyword>
<reference evidence="7 8" key="1">
    <citation type="journal article" date="2017" name="Gigascience">
        <title>Draft genome of the honey bee ectoparasitic mite, Tropilaelaps mercedesae, is shaped by the parasitic life history.</title>
        <authorList>
            <person name="Dong X."/>
            <person name="Armstrong S.D."/>
            <person name="Xia D."/>
            <person name="Makepeace B.L."/>
            <person name="Darby A.C."/>
            <person name="Kadowaki T."/>
        </authorList>
    </citation>
    <scope>NUCLEOTIDE SEQUENCE [LARGE SCALE GENOMIC DNA]</scope>
    <source>
        <strain evidence="7">Wuxi-XJTLU</strain>
    </source>
</reference>
<feature type="domain" description="L-asparaginase N-terminal" evidence="6">
    <location>
        <begin position="102"/>
        <end position="160"/>
    </location>
</feature>
<evidence type="ECO:0000313" key="8">
    <source>
        <dbReference type="Proteomes" id="UP000192247"/>
    </source>
</evidence>
<accession>A0A1V9XWR8</accession>
<dbReference type="Proteomes" id="UP000192247">
    <property type="component" value="Unassembled WGS sequence"/>
</dbReference>
<dbReference type="InterPro" id="IPR036770">
    <property type="entry name" value="Ankyrin_rpt-contain_sf"/>
</dbReference>
<keyword evidence="8" id="KW-1185">Reference proteome</keyword>
<dbReference type="GO" id="GO:0006887">
    <property type="term" value="P:exocytosis"/>
    <property type="evidence" value="ECO:0007669"/>
    <property type="project" value="UniProtKB-KW"/>
</dbReference>
<keyword evidence="3" id="KW-1052">Target cell membrane</keyword>
<dbReference type="GO" id="GO:0004067">
    <property type="term" value="F:asparaginase activity"/>
    <property type="evidence" value="ECO:0007669"/>
    <property type="project" value="TreeGrafter"/>
</dbReference>
<keyword evidence="5" id="KW-1053">Target membrane</keyword>
<evidence type="ECO:0000256" key="3">
    <source>
        <dbReference type="ARBA" id="ARBA00022537"/>
    </source>
</evidence>
<dbReference type="InParanoid" id="A0A1V9XWR8"/>
<dbReference type="PIRSF" id="PIRSF001220">
    <property type="entry name" value="L-ASNase_gatD"/>
    <property type="match status" value="1"/>
</dbReference>
<dbReference type="Gene3D" id="3.40.50.1170">
    <property type="entry name" value="L-asparaginase, N-terminal domain"/>
    <property type="match status" value="1"/>
</dbReference>
<evidence type="ECO:0000256" key="2">
    <source>
        <dbReference type="ARBA" id="ARBA00022483"/>
    </source>
</evidence>
<dbReference type="GO" id="GO:0044218">
    <property type="term" value="C:other organism cell membrane"/>
    <property type="evidence" value="ECO:0007669"/>
    <property type="project" value="UniProtKB-KW"/>
</dbReference>
<comment type="subcellular location">
    <subcellularLocation>
        <location evidence="1">Target cell membrane</location>
    </subcellularLocation>
</comment>
<gene>
    <name evidence="7" type="ORF">BIW11_02840</name>
</gene>
<evidence type="ECO:0000256" key="4">
    <source>
        <dbReference type="ARBA" id="ARBA00023028"/>
    </source>
</evidence>
<keyword evidence="4" id="KW-0800">Toxin</keyword>
<comment type="caution">
    <text evidence="7">The sequence shown here is derived from an EMBL/GenBank/DDBJ whole genome shotgun (WGS) entry which is preliminary data.</text>
</comment>
<dbReference type="Gene3D" id="1.25.40.20">
    <property type="entry name" value="Ankyrin repeat-containing domain"/>
    <property type="match status" value="1"/>
</dbReference>
<keyword evidence="4" id="KW-0528">Neurotoxin</keyword>
<evidence type="ECO:0000256" key="1">
    <source>
        <dbReference type="ARBA" id="ARBA00004175"/>
    </source>
</evidence>
<name>A0A1V9XWR8_9ACAR</name>
<dbReference type="Pfam" id="PF00710">
    <property type="entry name" value="Asparaginase"/>
    <property type="match status" value="1"/>
</dbReference>
<evidence type="ECO:0000256" key="5">
    <source>
        <dbReference type="ARBA" id="ARBA00023298"/>
    </source>
</evidence>
<dbReference type="SUPFAM" id="SSF53774">
    <property type="entry name" value="Glutaminase/Asparaginase"/>
    <property type="match status" value="1"/>
</dbReference>
<keyword evidence="2" id="KW-0268">Exocytosis</keyword>